<dbReference type="PANTHER" id="PTHR42869:SF1">
    <property type="entry name" value="SLL0572 PROTEIN"/>
    <property type="match status" value="1"/>
</dbReference>
<name>A0ABY5ZHN4_9BACT</name>
<dbReference type="SUPFAM" id="SSF52540">
    <property type="entry name" value="P-loop containing nucleoside triphosphate hydrolases"/>
    <property type="match status" value="1"/>
</dbReference>
<dbReference type="EMBL" id="CP092109">
    <property type="protein sequence ID" value="UWZ78616.1"/>
    <property type="molecule type" value="Genomic_DNA"/>
</dbReference>
<protein>
    <submittedName>
        <fullName evidence="1">GTPase</fullName>
    </submittedName>
</protein>
<sequence length="447" mass="48582">MPRTVVIMGAAGRDFHNFNLVFREDPAHRVLAFTAAQIPDIAERRYPPELAGPLYPEGIPIVAEEALEPLLVDQQVDVVVFAYSDLPHLQVMHKASLALARGADFVLLGTRRTQLIASCPVISIGAVRTGCGKSPTTRAVCDLVRAQGLRPVVVRHPMPYGDLARQAVQRFASHADIRAMDCTIEEREEYEPLVDEGLVVYAGVDYAAILRRAQAEADILIWDGGNNDLPFFRPDVHIVLLDPHRAGHERLYYPGESNLLCADIAIIAKTDSATPVQIAAVRDSVARLRPTADVVPARTAIEVEGEEQIRGKRVLVVEDGPSLTHGGMAFGAATLAARRAAAAEIVDPRPYARGSLTQVYADYPHLEKVLPAMGYGAEQRRDLQATINAVPCDLVLFATPSDLARLLDIEHPSLRVRYGYADGDGPTLAQVLGPRLAAFIRGRGGKT</sequence>
<dbReference type="PANTHER" id="PTHR42869">
    <property type="entry name" value="SLL0572 PROTEIN"/>
    <property type="match status" value="1"/>
</dbReference>
<accession>A0ABY5ZHN4</accession>
<evidence type="ECO:0000313" key="2">
    <source>
        <dbReference type="Proteomes" id="UP001060414"/>
    </source>
</evidence>
<keyword evidence="2" id="KW-1185">Reference proteome</keyword>
<dbReference type="InterPro" id="IPR053199">
    <property type="entry name" value="cDPG_synthetase-like"/>
</dbReference>
<reference evidence="1" key="1">
    <citation type="journal article" date="2022" name="Environ. Microbiol.">
        <title>Geoalkalibacter halelectricus SAP #1 sp. nov. possessing extracellular electron transfer and mineral#reducing capabilities from a haloalkaline environment.</title>
        <authorList>
            <person name="Yadav S."/>
            <person name="Singh R."/>
            <person name="Sundharam S.S."/>
            <person name="Chaudhary S."/>
            <person name="Krishnamurthi S."/>
            <person name="Patil S.A."/>
        </authorList>
    </citation>
    <scope>NUCLEOTIDE SEQUENCE</scope>
    <source>
        <strain evidence="1">SAP-1</strain>
    </source>
</reference>
<evidence type="ECO:0000313" key="1">
    <source>
        <dbReference type="EMBL" id="UWZ78616.1"/>
    </source>
</evidence>
<dbReference type="RefSeq" id="WP_260746972.1">
    <property type="nucleotide sequence ID" value="NZ_CP092109.1"/>
</dbReference>
<proteinExistence type="predicted"/>
<organism evidence="1 2">
    <name type="scientific">Geoalkalibacter halelectricus</name>
    <dbReference type="NCBI Taxonomy" id="2847045"/>
    <lineage>
        <taxon>Bacteria</taxon>
        <taxon>Pseudomonadati</taxon>
        <taxon>Thermodesulfobacteriota</taxon>
        <taxon>Desulfuromonadia</taxon>
        <taxon>Desulfuromonadales</taxon>
        <taxon>Geoalkalibacteraceae</taxon>
        <taxon>Geoalkalibacter</taxon>
    </lineage>
</organism>
<dbReference type="Proteomes" id="UP001060414">
    <property type="component" value="Chromosome"/>
</dbReference>
<gene>
    <name evidence="1" type="ORF">L9S41_13120</name>
</gene>
<dbReference type="InterPro" id="IPR027417">
    <property type="entry name" value="P-loop_NTPase"/>
</dbReference>